<organism evidence="13 14">
    <name type="scientific">Rhodotorula taiwanensis</name>
    <dbReference type="NCBI Taxonomy" id="741276"/>
    <lineage>
        <taxon>Eukaryota</taxon>
        <taxon>Fungi</taxon>
        <taxon>Dikarya</taxon>
        <taxon>Basidiomycota</taxon>
        <taxon>Pucciniomycotina</taxon>
        <taxon>Microbotryomycetes</taxon>
        <taxon>Sporidiobolales</taxon>
        <taxon>Sporidiobolaceae</taxon>
        <taxon>Rhodotorula</taxon>
    </lineage>
</organism>
<dbReference type="InterPro" id="IPR000222">
    <property type="entry name" value="PP2C_BS"/>
</dbReference>
<dbReference type="InterPro" id="IPR036457">
    <property type="entry name" value="PPM-type-like_dom_sf"/>
</dbReference>
<evidence type="ECO:0000256" key="8">
    <source>
        <dbReference type="ARBA" id="ARBA00023211"/>
    </source>
</evidence>
<evidence type="ECO:0000256" key="3">
    <source>
        <dbReference type="ARBA" id="ARBA00006702"/>
    </source>
</evidence>
<feature type="compositionally biased region" description="Low complexity" evidence="11">
    <location>
        <begin position="420"/>
        <end position="430"/>
    </location>
</feature>
<keyword evidence="14" id="KW-1185">Reference proteome</keyword>
<proteinExistence type="inferred from homology"/>
<keyword evidence="7 10" id="KW-0904">Protein phosphatase</keyword>
<evidence type="ECO:0000313" key="13">
    <source>
        <dbReference type="EMBL" id="POY75513.1"/>
    </source>
</evidence>
<evidence type="ECO:0000259" key="12">
    <source>
        <dbReference type="PROSITE" id="PS51746"/>
    </source>
</evidence>
<dbReference type="GO" id="GO:0046872">
    <property type="term" value="F:metal ion binding"/>
    <property type="evidence" value="ECO:0007669"/>
    <property type="project" value="UniProtKB-KW"/>
</dbReference>
<feature type="region of interest" description="Disordered" evidence="11">
    <location>
        <begin position="1"/>
        <end position="44"/>
    </location>
</feature>
<keyword evidence="8" id="KW-0464">Manganese</keyword>
<dbReference type="Pfam" id="PF00481">
    <property type="entry name" value="PP2C"/>
    <property type="match status" value="1"/>
</dbReference>
<dbReference type="OrthoDB" id="10264738at2759"/>
<dbReference type="PROSITE" id="PS51746">
    <property type="entry name" value="PPM_2"/>
    <property type="match status" value="1"/>
</dbReference>
<evidence type="ECO:0000256" key="7">
    <source>
        <dbReference type="ARBA" id="ARBA00022912"/>
    </source>
</evidence>
<dbReference type="Gene3D" id="3.60.40.10">
    <property type="entry name" value="PPM-type phosphatase domain"/>
    <property type="match status" value="1"/>
</dbReference>
<dbReference type="GO" id="GO:0004722">
    <property type="term" value="F:protein serine/threonine phosphatase activity"/>
    <property type="evidence" value="ECO:0007669"/>
    <property type="project" value="UniProtKB-EC"/>
</dbReference>
<accession>A0A2S5BFI9</accession>
<comment type="cofactor">
    <cofactor evidence="1">
        <name>Mn(2+)</name>
        <dbReference type="ChEBI" id="CHEBI:29035"/>
    </cofactor>
</comment>
<reference evidence="13 14" key="1">
    <citation type="journal article" date="2018" name="Front. Microbiol.">
        <title>Prospects for Fungal Bioremediation of Acidic Radioactive Waste Sites: Characterization and Genome Sequence of Rhodotorula taiwanensis MD1149.</title>
        <authorList>
            <person name="Tkavc R."/>
            <person name="Matrosova V.Y."/>
            <person name="Grichenko O.E."/>
            <person name="Gostincar C."/>
            <person name="Volpe R.P."/>
            <person name="Klimenkova P."/>
            <person name="Gaidamakova E.K."/>
            <person name="Zhou C.E."/>
            <person name="Stewart B.J."/>
            <person name="Lyman M.G."/>
            <person name="Malfatti S.A."/>
            <person name="Rubinfeld B."/>
            <person name="Courtot M."/>
            <person name="Singh J."/>
            <person name="Dalgard C.L."/>
            <person name="Hamilton T."/>
            <person name="Frey K.G."/>
            <person name="Gunde-Cimerman N."/>
            <person name="Dugan L."/>
            <person name="Daly M.J."/>
        </authorList>
    </citation>
    <scope>NUCLEOTIDE SEQUENCE [LARGE SCALE GENOMIC DNA]</scope>
    <source>
        <strain evidence="13 14">MD1149</strain>
    </source>
</reference>
<comment type="caution">
    <text evidence="13">The sequence shown here is derived from an EMBL/GenBank/DDBJ whole genome shotgun (WGS) entry which is preliminary data.</text>
</comment>
<keyword evidence="5" id="KW-0479">Metal-binding</keyword>
<evidence type="ECO:0000256" key="1">
    <source>
        <dbReference type="ARBA" id="ARBA00001936"/>
    </source>
</evidence>
<evidence type="ECO:0000256" key="10">
    <source>
        <dbReference type="RuleBase" id="RU003465"/>
    </source>
</evidence>
<evidence type="ECO:0000256" key="4">
    <source>
        <dbReference type="ARBA" id="ARBA00013081"/>
    </source>
</evidence>
<dbReference type="Proteomes" id="UP000237144">
    <property type="component" value="Unassembled WGS sequence"/>
</dbReference>
<dbReference type="InterPro" id="IPR015655">
    <property type="entry name" value="PP2C"/>
</dbReference>
<evidence type="ECO:0000256" key="2">
    <source>
        <dbReference type="ARBA" id="ARBA00001946"/>
    </source>
</evidence>
<dbReference type="CDD" id="cd00143">
    <property type="entry name" value="PP2Cc"/>
    <property type="match status" value="1"/>
</dbReference>
<name>A0A2S5BFI9_9BASI</name>
<dbReference type="SUPFAM" id="SSF81606">
    <property type="entry name" value="PP2C-like"/>
    <property type="match status" value="1"/>
</dbReference>
<evidence type="ECO:0000313" key="14">
    <source>
        <dbReference type="Proteomes" id="UP000237144"/>
    </source>
</evidence>
<dbReference type="AlphaFoldDB" id="A0A2S5BFI9"/>
<keyword evidence="6 10" id="KW-0378">Hydrolase</keyword>
<feature type="compositionally biased region" description="Basic and acidic residues" evidence="11">
    <location>
        <begin position="29"/>
        <end position="44"/>
    </location>
</feature>
<comment type="catalytic activity">
    <reaction evidence="9">
        <text>O-phospho-L-threonyl-[protein] + H2O = L-threonyl-[protein] + phosphate</text>
        <dbReference type="Rhea" id="RHEA:47004"/>
        <dbReference type="Rhea" id="RHEA-COMP:11060"/>
        <dbReference type="Rhea" id="RHEA-COMP:11605"/>
        <dbReference type="ChEBI" id="CHEBI:15377"/>
        <dbReference type="ChEBI" id="CHEBI:30013"/>
        <dbReference type="ChEBI" id="CHEBI:43474"/>
        <dbReference type="ChEBI" id="CHEBI:61977"/>
        <dbReference type="EC" id="3.1.3.16"/>
    </reaction>
    <physiologicalReaction direction="left-to-right" evidence="9">
        <dbReference type="Rhea" id="RHEA:47005"/>
    </physiologicalReaction>
</comment>
<feature type="compositionally biased region" description="Acidic residues" evidence="11">
    <location>
        <begin position="431"/>
        <end position="445"/>
    </location>
</feature>
<dbReference type="InterPro" id="IPR001932">
    <property type="entry name" value="PPM-type_phosphatase-like_dom"/>
</dbReference>
<feature type="region of interest" description="Disordered" evidence="11">
    <location>
        <begin position="415"/>
        <end position="494"/>
    </location>
</feature>
<feature type="compositionally biased region" description="Basic and acidic residues" evidence="11">
    <location>
        <begin position="9"/>
        <end position="21"/>
    </location>
</feature>
<feature type="domain" description="PPM-type phosphatase" evidence="12">
    <location>
        <begin position="28"/>
        <end position="297"/>
    </location>
</feature>
<protein>
    <recommendedName>
        <fullName evidence="4">protein-serine/threonine phosphatase</fullName>
        <ecNumber evidence="4">3.1.3.16</ecNumber>
    </recommendedName>
</protein>
<evidence type="ECO:0000256" key="9">
    <source>
        <dbReference type="ARBA" id="ARBA00048832"/>
    </source>
</evidence>
<evidence type="ECO:0000256" key="11">
    <source>
        <dbReference type="SAM" id="MobiDB-lite"/>
    </source>
</evidence>
<dbReference type="PANTHER" id="PTHR13832:SF565">
    <property type="entry name" value="AT28366P-RELATED"/>
    <property type="match status" value="1"/>
</dbReference>
<dbReference type="SMART" id="SM00332">
    <property type="entry name" value="PP2Cc"/>
    <property type="match status" value="1"/>
</dbReference>
<evidence type="ECO:0000256" key="6">
    <source>
        <dbReference type="ARBA" id="ARBA00022801"/>
    </source>
</evidence>
<dbReference type="EC" id="3.1.3.16" evidence="4"/>
<comment type="cofactor">
    <cofactor evidence="2">
        <name>Mg(2+)</name>
        <dbReference type="ChEBI" id="CHEBI:18420"/>
    </cofactor>
</comment>
<dbReference type="STRING" id="741276.A0A2S5BFI9"/>
<dbReference type="PANTHER" id="PTHR13832">
    <property type="entry name" value="PROTEIN PHOSPHATASE 2C"/>
    <property type="match status" value="1"/>
</dbReference>
<gene>
    <name evidence="13" type="ORF">BMF94_1415</name>
</gene>
<comment type="similarity">
    <text evidence="3 10">Belongs to the PP2C family.</text>
</comment>
<feature type="compositionally biased region" description="Low complexity" evidence="11">
    <location>
        <begin position="446"/>
        <end position="461"/>
    </location>
</feature>
<sequence>MGQTLSEPVVDKHSQSGKDARATAPSSDTSEREKAGRRIESPMEDAHSAILSLGDELEGKPTSFFAVYDGHGGSTVAKFAGDTVHSRLANNAHFKKRDWEASLKRAYLETDEDLRANPDFKGDPSGCTAVSTIITPEMNIICANAGDSRAVMSVGGEAKPLSFDHKPTNQGETSRIVAAGGFVEFGRVNGNLALSRALGDFDFKQSTTLDPEQQIVTADPDITVHEATSEDEFVVIACDGIWDVLTSQQVIDFVRLAVSEGKSLQTICEEMLDRCLAPDSDWGGVGCDNMTMMVVALLGDRSEEGWYSWVKERVENSEGYPTPKEYVEPFGQGGNGPRGALMAGGSGANNAAANSAPSGILGGALRVGSLADGTVQLSFGGDGANGVTGEDDSEDDTELDLPTIQAALRARMAELEQEEALGSGAAGNAANDDDDEDEAMIEDADAGAAGVTTGSTGAPAAVEGGENAASTDAAAEELDPHKLRTSHSPPEVVR</sequence>
<dbReference type="EMBL" id="PJQD01000014">
    <property type="protein sequence ID" value="POY75513.1"/>
    <property type="molecule type" value="Genomic_DNA"/>
</dbReference>
<dbReference type="PROSITE" id="PS01032">
    <property type="entry name" value="PPM_1"/>
    <property type="match status" value="1"/>
</dbReference>
<dbReference type="FunFam" id="3.60.40.10:FF:000016">
    <property type="entry name" value="Protein phosphatase 2C"/>
    <property type="match status" value="1"/>
</dbReference>
<evidence type="ECO:0000256" key="5">
    <source>
        <dbReference type="ARBA" id="ARBA00022723"/>
    </source>
</evidence>